<keyword evidence="7 8" id="KW-0342">GTP-binding</keyword>
<dbReference type="InterPro" id="IPR027417">
    <property type="entry name" value="P-loop_NTPase"/>
</dbReference>
<dbReference type="SMART" id="SM00788">
    <property type="entry name" value="Adenylsucc_synt"/>
    <property type="match status" value="1"/>
</dbReference>
<evidence type="ECO:0000313" key="11">
    <source>
        <dbReference type="EMBL" id="MBS3062816.1"/>
    </source>
</evidence>
<comment type="similarity">
    <text evidence="8 10">Belongs to the adenylosuccinate synthetase family.</text>
</comment>
<feature type="binding site" evidence="8">
    <location>
        <position position="13"/>
    </location>
    <ligand>
        <name>Mg(2+)</name>
        <dbReference type="ChEBI" id="CHEBI:18420"/>
    </ligand>
</feature>
<dbReference type="EMBL" id="JAGVWE010000003">
    <property type="protein sequence ID" value="MBS3062816.1"/>
    <property type="molecule type" value="Genomic_DNA"/>
</dbReference>
<evidence type="ECO:0000256" key="2">
    <source>
        <dbReference type="ARBA" id="ARBA00022598"/>
    </source>
</evidence>
<feature type="binding site" description="in other chain" evidence="8">
    <location>
        <position position="237"/>
    </location>
    <ligand>
        <name>IMP</name>
        <dbReference type="ChEBI" id="CHEBI:58053"/>
        <note>ligand shared between dimeric partners</note>
    </ligand>
</feature>
<reference evidence="11" key="2">
    <citation type="submission" date="2021-05" db="EMBL/GenBank/DDBJ databases">
        <title>Protein family content uncovers lineage relationships and bacterial pathway maintenance mechanisms in DPANN archaea.</title>
        <authorList>
            <person name="Castelle C.J."/>
            <person name="Meheust R."/>
            <person name="Jaffe A.L."/>
            <person name="Seitz K."/>
            <person name="Gong X."/>
            <person name="Baker B.J."/>
            <person name="Banfield J.F."/>
        </authorList>
    </citation>
    <scope>NUCLEOTIDE SEQUENCE</scope>
    <source>
        <strain evidence="11">RIFCSPLOWO2_01_FULL_58_19</strain>
    </source>
</reference>
<evidence type="ECO:0000256" key="1">
    <source>
        <dbReference type="ARBA" id="ARBA00011738"/>
    </source>
</evidence>
<feature type="binding site" description="in other chain" evidence="8">
    <location>
        <begin position="13"/>
        <end position="16"/>
    </location>
    <ligand>
        <name>IMP</name>
        <dbReference type="ChEBI" id="CHEBI:58053"/>
        <note>ligand shared between dimeric partners</note>
    </ligand>
</feature>
<comment type="subunit">
    <text evidence="1 8">Homodimer.</text>
</comment>
<dbReference type="PANTHER" id="PTHR11846:SF0">
    <property type="entry name" value="ADENYLOSUCCINATE SYNTHETASE"/>
    <property type="match status" value="1"/>
</dbReference>
<dbReference type="SUPFAM" id="SSF52540">
    <property type="entry name" value="P-loop containing nucleoside triphosphate hydrolases"/>
    <property type="match status" value="1"/>
</dbReference>
<feature type="binding site" evidence="8">
    <location>
        <begin position="411"/>
        <end position="413"/>
    </location>
    <ligand>
        <name>GTP</name>
        <dbReference type="ChEBI" id="CHEBI:37565"/>
    </ligand>
</feature>
<dbReference type="PANTHER" id="PTHR11846">
    <property type="entry name" value="ADENYLOSUCCINATE SYNTHETASE"/>
    <property type="match status" value="1"/>
</dbReference>
<dbReference type="EC" id="6.3.4.4" evidence="8 10"/>
<feature type="binding site" evidence="8">
    <location>
        <begin position="329"/>
        <end position="331"/>
    </location>
    <ligand>
        <name>GTP</name>
        <dbReference type="ChEBI" id="CHEBI:37565"/>
    </ligand>
</feature>
<evidence type="ECO:0000256" key="8">
    <source>
        <dbReference type="HAMAP-Rule" id="MF_00011"/>
    </source>
</evidence>
<name>A0A8T4LIU4_9ARCH</name>
<keyword evidence="8" id="KW-0963">Cytoplasm</keyword>
<dbReference type="InterPro" id="IPR042111">
    <property type="entry name" value="Adenylosuccinate_synth_dom3"/>
</dbReference>
<feature type="binding site" description="in other chain" evidence="8">
    <location>
        <position position="126"/>
    </location>
    <ligand>
        <name>IMP</name>
        <dbReference type="ChEBI" id="CHEBI:58053"/>
        <note>ligand shared between dimeric partners</note>
    </ligand>
</feature>
<dbReference type="GO" id="GO:0046040">
    <property type="term" value="P:IMP metabolic process"/>
    <property type="evidence" value="ECO:0007669"/>
    <property type="project" value="TreeGrafter"/>
</dbReference>
<dbReference type="Pfam" id="PF00709">
    <property type="entry name" value="Adenylsucc_synt"/>
    <property type="match status" value="1"/>
</dbReference>
<feature type="binding site" description="in other chain" evidence="8">
    <location>
        <begin position="38"/>
        <end position="41"/>
    </location>
    <ligand>
        <name>IMP</name>
        <dbReference type="ChEBI" id="CHEBI:58053"/>
        <note>ligand shared between dimeric partners</note>
    </ligand>
</feature>
<dbReference type="InterPro" id="IPR001114">
    <property type="entry name" value="Adenylosuccinate_synthetase"/>
</dbReference>
<evidence type="ECO:0000256" key="9">
    <source>
        <dbReference type="PROSITE-ProRule" id="PRU10134"/>
    </source>
</evidence>
<feature type="binding site" evidence="8">
    <location>
        <begin position="40"/>
        <end position="42"/>
    </location>
    <ligand>
        <name>GTP</name>
        <dbReference type="ChEBI" id="CHEBI:37565"/>
    </ligand>
</feature>
<dbReference type="NCBIfam" id="TIGR00184">
    <property type="entry name" value="purA"/>
    <property type="match status" value="1"/>
</dbReference>
<keyword evidence="3 8" id="KW-0479">Metal-binding</keyword>
<dbReference type="HAMAP" id="MF_00011">
    <property type="entry name" value="Adenylosucc_synth"/>
    <property type="match status" value="1"/>
</dbReference>
<protein>
    <recommendedName>
        <fullName evidence="8 10">Adenylosuccinate synthetase</fullName>
        <shortName evidence="8">AMPSase</shortName>
        <shortName evidence="8">AdSS</shortName>
        <ecNumber evidence="8 10">6.3.4.4</ecNumber>
    </recommendedName>
    <alternativeName>
        <fullName evidence="8">IMP--aspartate ligase</fullName>
    </alternativeName>
</protein>
<dbReference type="GO" id="GO:0004019">
    <property type="term" value="F:adenylosuccinate synthase activity"/>
    <property type="evidence" value="ECO:0007669"/>
    <property type="project" value="UniProtKB-UniRule"/>
</dbReference>
<evidence type="ECO:0000256" key="6">
    <source>
        <dbReference type="ARBA" id="ARBA00022842"/>
    </source>
</evidence>
<feature type="binding site" evidence="8">
    <location>
        <position position="303"/>
    </location>
    <ligand>
        <name>GTP</name>
        <dbReference type="ChEBI" id="CHEBI:37565"/>
    </ligand>
</feature>
<evidence type="ECO:0000256" key="4">
    <source>
        <dbReference type="ARBA" id="ARBA00022741"/>
    </source>
</evidence>
<comment type="pathway">
    <text evidence="8 10">Purine metabolism; AMP biosynthesis via de novo pathway; AMP from IMP: step 1/2.</text>
</comment>
<feature type="binding site" evidence="8">
    <location>
        <position position="140"/>
    </location>
    <ligand>
        <name>IMP</name>
        <dbReference type="ChEBI" id="CHEBI:58053"/>
        <note>ligand shared between dimeric partners</note>
    </ligand>
</feature>
<dbReference type="FunFam" id="3.90.170.10:FF:000001">
    <property type="entry name" value="Adenylosuccinate synthetase"/>
    <property type="match status" value="1"/>
</dbReference>
<gene>
    <name evidence="8" type="primary">purA</name>
    <name evidence="11" type="ORF">J4203_03005</name>
</gene>
<comment type="catalytic activity">
    <reaction evidence="8 10">
        <text>IMP + L-aspartate + GTP = N(6)-(1,2-dicarboxyethyl)-AMP + GDP + phosphate + 2 H(+)</text>
        <dbReference type="Rhea" id="RHEA:15753"/>
        <dbReference type="ChEBI" id="CHEBI:15378"/>
        <dbReference type="ChEBI" id="CHEBI:29991"/>
        <dbReference type="ChEBI" id="CHEBI:37565"/>
        <dbReference type="ChEBI" id="CHEBI:43474"/>
        <dbReference type="ChEBI" id="CHEBI:57567"/>
        <dbReference type="ChEBI" id="CHEBI:58053"/>
        <dbReference type="ChEBI" id="CHEBI:58189"/>
        <dbReference type="EC" id="6.3.4.4"/>
    </reaction>
</comment>
<feature type="binding site" evidence="8">
    <location>
        <position position="40"/>
    </location>
    <ligand>
        <name>Mg(2+)</name>
        <dbReference type="ChEBI" id="CHEBI:18420"/>
    </ligand>
</feature>
<dbReference type="AlphaFoldDB" id="A0A8T4LIU4"/>
<evidence type="ECO:0000256" key="3">
    <source>
        <dbReference type="ARBA" id="ARBA00022723"/>
    </source>
</evidence>
<dbReference type="InterPro" id="IPR033128">
    <property type="entry name" value="Adenylosuccin_syn_Lys_AS"/>
</dbReference>
<dbReference type="Gene3D" id="3.90.170.10">
    <property type="entry name" value="Adenylosuccinate Synthetase, subunit A, domain 3"/>
    <property type="match status" value="1"/>
</dbReference>
<dbReference type="GO" id="GO:0005525">
    <property type="term" value="F:GTP binding"/>
    <property type="evidence" value="ECO:0007669"/>
    <property type="project" value="UniProtKB-UniRule"/>
</dbReference>
<comment type="subcellular location">
    <subcellularLocation>
        <location evidence="8">Cytoplasm</location>
    </subcellularLocation>
</comment>
<keyword evidence="6 8" id="KW-0460">Magnesium</keyword>
<comment type="caution">
    <text evidence="11">The sequence shown here is derived from an EMBL/GenBank/DDBJ whole genome shotgun (WGS) entry which is preliminary data.</text>
</comment>
<dbReference type="CDD" id="cd03108">
    <property type="entry name" value="AdSS"/>
    <property type="match status" value="1"/>
</dbReference>
<sequence length="422" mass="46097">MPGTVVIGAQFGDEGKGKITDFLAEKADYVVRFGGGNNAGHTVVVEGKQFKLHLLPSGVVHGKRCLIGAGVVVDPRTLMEELAALEREGIQADLGIDPRAHIILPYHNLLDAAGEEGNHHEKIGTTKKGIGPCYADKALRQGIRFEDLIEPNRLKEKLARNYPIKKKVLEQIYGIRVPFTEESLFKEYAAVGEKLRAYNVDVSLETCTALDQGKKVLFEGAQGTFLDNDFGTYPFVTSSHPISSGAAVGVGIPTGKIGKVVGIVKAYTTRVGEGPFPTELRDAFGEALRKKGNEFGTTTGRPRRVGWLDLPMLRTAQRLNGFTELAVMKLDVLAGLDELKVCTHYLVNGKEICFFPYSTKGVELAQPQYKAFKGFKDLNPKAKKLAQLPKEARTYLKFVEKEVGARISIVSIGPGREETVQA</sequence>
<dbReference type="InterPro" id="IPR018220">
    <property type="entry name" value="Adenylosuccin_syn_GTP-bd"/>
</dbReference>
<dbReference type="InterPro" id="IPR042109">
    <property type="entry name" value="Adenylosuccinate_synth_dom1"/>
</dbReference>
<proteinExistence type="inferred from homology"/>
<evidence type="ECO:0000256" key="7">
    <source>
        <dbReference type="ARBA" id="ARBA00023134"/>
    </source>
</evidence>
<evidence type="ECO:0000256" key="10">
    <source>
        <dbReference type="RuleBase" id="RU000520"/>
    </source>
</evidence>
<evidence type="ECO:0000313" key="12">
    <source>
        <dbReference type="Proteomes" id="UP000678237"/>
    </source>
</evidence>
<feature type="binding site" evidence="8">
    <location>
        <begin position="297"/>
        <end position="303"/>
    </location>
    <ligand>
        <name>substrate</name>
    </ligand>
</feature>
<comment type="function">
    <text evidence="8">Plays an important role in the de novo pathway of purine nucleotide biosynthesis. Catalyzes the first committed step in the biosynthesis of AMP from IMP.</text>
</comment>
<evidence type="ECO:0000256" key="5">
    <source>
        <dbReference type="ARBA" id="ARBA00022755"/>
    </source>
</evidence>
<dbReference type="PROSITE" id="PS00513">
    <property type="entry name" value="ADENYLOSUCCIN_SYN_2"/>
    <property type="match status" value="1"/>
</dbReference>
<reference evidence="11" key="1">
    <citation type="submission" date="2021-03" db="EMBL/GenBank/DDBJ databases">
        <authorList>
            <person name="Jaffe A."/>
        </authorList>
    </citation>
    <scope>NUCLEOTIDE SEQUENCE</scope>
    <source>
        <strain evidence="11">RIFCSPLOWO2_01_FULL_58_19</strain>
    </source>
</reference>
<dbReference type="FunFam" id="1.10.300.10:FF:000001">
    <property type="entry name" value="Adenylosuccinate synthetase"/>
    <property type="match status" value="1"/>
</dbReference>
<dbReference type="PROSITE" id="PS01266">
    <property type="entry name" value="ADENYLOSUCCIN_SYN_1"/>
    <property type="match status" value="1"/>
</dbReference>
<dbReference type="GO" id="GO:0000287">
    <property type="term" value="F:magnesium ion binding"/>
    <property type="evidence" value="ECO:0007669"/>
    <property type="project" value="UniProtKB-UniRule"/>
</dbReference>
<feature type="binding site" description="in other chain" evidence="8">
    <location>
        <position position="222"/>
    </location>
    <ligand>
        <name>IMP</name>
        <dbReference type="ChEBI" id="CHEBI:58053"/>
        <note>ligand shared between dimeric partners</note>
    </ligand>
</feature>
<keyword evidence="4 8" id="KW-0547">Nucleotide-binding</keyword>
<dbReference type="Proteomes" id="UP000678237">
    <property type="component" value="Unassembled WGS sequence"/>
</dbReference>
<keyword evidence="5 8" id="KW-0658">Purine biosynthesis</keyword>
<dbReference type="GO" id="GO:0005737">
    <property type="term" value="C:cytoplasm"/>
    <property type="evidence" value="ECO:0007669"/>
    <property type="project" value="UniProtKB-SubCell"/>
</dbReference>
<feature type="binding site" evidence="8">
    <location>
        <begin position="12"/>
        <end position="18"/>
    </location>
    <ligand>
        <name>GTP</name>
        <dbReference type="ChEBI" id="CHEBI:37565"/>
    </ligand>
</feature>
<feature type="binding site" description="in other chain" evidence="8">
    <location>
        <position position="301"/>
    </location>
    <ligand>
        <name>IMP</name>
        <dbReference type="ChEBI" id="CHEBI:58053"/>
        <note>ligand shared between dimeric partners</note>
    </ligand>
</feature>
<feature type="active site" description="Proton acceptor" evidence="8">
    <location>
        <position position="13"/>
    </location>
</feature>
<dbReference type="GO" id="GO:0044208">
    <property type="term" value="P:'de novo' AMP biosynthetic process"/>
    <property type="evidence" value="ECO:0007669"/>
    <property type="project" value="UniProtKB-UniRule"/>
</dbReference>
<accession>A0A8T4LIU4</accession>
<comment type="cofactor">
    <cofactor evidence="8">
        <name>Mg(2+)</name>
        <dbReference type="ChEBI" id="CHEBI:18420"/>
    </cofactor>
    <text evidence="8">Binds 1 Mg(2+) ion per subunit.</text>
</comment>
<feature type="active site" evidence="9">
    <location>
        <position position="137"/>
    </location>
</feature>
<organism evidence="11 12">
    <name type="scientific">Candidatus Iainarchaeum sp</name>
    <dbReference type="NCBI Taxonomy" id="3101447"/>
    <lineage>
        <taxon>Archaea</taxon>
        <taxon>Candidatus Iainarchaeota</taxon>
        <taxon>Candidatus Iainarchaeia</taxon>
        <taxon>Candidatus Iainarchaeales</taxon>
        <taxon>Candidatus Iainarchaeaceae</taxon>
        <taxon>Candidatus Iainarchaeum</taxon>
    </lineage>
</organism>
<dbReference type="Gene3D" id="3.40.440.10">
    <property type="entry name" value="Adenylosuccinate Synthetase, subunit A, domain 1"/>
    <property type="match status" value="1"/>
</dbReference>
<dbReference type="NCBIfam" id="NF002223">
    <property type="entry name" value="PRK01117.1"/>
    <property type="match status" value="1"/>
</dbReference>
<feature type="active site" description="Proton donor" evidence="8">
    <location>
        <position position="41"/>
    </location>
</feature>
<dbReference type="InterPro" id="IPR042110">
    <property type="entry name" value="Adenylosuccinate_synth_dom2"/>
</dbReference>
<dbReference type="Gene3D" id="1.10.300.10">
    <property type="entry name" value="Adenylosuccinate Synthetase, subunit A, domain 2"/>
    <property type="match status" value="1"/>
</dbReference>
<keyword evidence="2 8" id="KW-0436">Ligase</keyword>